<evidence type="ECO:0000259" key="1">
    <source>
        <dbReference type="Pfam" id="PF04324"/>
    </source>
</evidence>
<comment type="caution">
    <text evidence="2">The sequence shown here is derived from an EMBL/GenBank/DDBJ whole genome shotgun (WGS) entry which is preliminary data.</text>
</comment>
<dbReference type="RefSeq" id="WP_052557051.1">
    <property type="nucleotide sequence ID" value="NZ_JMCC02000119.1"/>
</dbReference>
<dbReference type="InterPro" id="IPR041854">
    <property type="entry name" value="BFD-like_2Fe2S-bd_dom_sf"/>
</dbReference>
<dbReference type="InterPro" id="IPR007419">
    <property type="entry name" value="BFD-like_2Fe2S-bd_dom"/>
</dbReference>
<dbReference type="Pfam" id="PF04324">
    <property type="entry name" value="Fer2_BFD"/>
    <property type="match status" value="1"/>
</dbReference>
<feature type="domain" description="BFD-like [2Fe-2S]-binding" evidence="1">
    <location>
        <begin position="7"/>
        <end position="55"/>
    </location>
</feature>
<sequence length="98" mass="10828">MREKDPLVCHCLAVAESEVLHAIRSGADSLESVGHYCEAGTGCRSCHEPIRALLRDHARLELARHRAPKSLRQLSLFDELVDDSGGRRTSAPMGSHKR</sequence>
<dbReference type="Proteomes" id="UP000031599">
    <property type="component" value="Unassembled WGS sequence"/>
</dbReference>
<name>A0A0C1Z591_9BACT</name>
<accession>A0A0C1Z591</accession>
<dbReference type="Gene3D" id="1.10.10.1100">
    <property type="entry name" value="BFD-like [2Fe-2S]-binding domain"/>
    <property type="match status" value="1"/>
</dbReference>
<evidence type="ECO:0000313" key="2">
    <source>
        <dbReference type="EMBL" id="KIG12774.1"/>
    </source>
</evidence>
<evidence type="ECO:0000313" key="3">
    <source>
        <dbReference type="Proteomes" id="UP000031599"/>
    </source>
</evidence>
<dbReference type="EMBL" id="JMCC02000119">
    <property type="protein sequence ID" value="KIG12774.1"/>
    <property type="molecule type" value="Genomic_DNA"/>
</dbReference>
<protein>
    <recommendedName>
        <fullName evidence="1">BFD-like [2Fe-2S]-binding domain-containing protein</fullName>
    </recommendedName>
</protein>
<dbReference type="AlphaFoldDB" id="A0A0C1Z591"/>
<proteinExistence type="predicted"/>
<reference evidence="2 3" key="1">
    <citation type="submission" date="2014-12" db="EMBL/GenBank/DDBJ databases">
        <title>Genome assembly of Enhygromyxa salina DSM 15201.</title>
        <authorList>
            <person name="Sharma G."/>
            <person name="Subramanian S."/>
        </authorList>
    </citation>
    <scope>NUCLEOTIDE SEQUENCE [LARGE SCALE GENOMIC DNA]</scope>
    <source>
        <strain evidence="2 3">DSM 15201</strain>
    </source>
</reference>
<gene>
    <name evidence="2" type="ORF">DB30_01035</name>
</gene>
<organism evidence="2 3">
    <name type="scientific">Enhygromyxa salina</name>
    <dbReference type="NCBI Taxonomy" id="215803"/>
    <lineage>
        <taxon>Bacteria</taxon>
        <taxon>Pseudomonadati</taxon>
        <taxon>Myxococcota</taxon>
        <taxon>Polyangia</taxon>
        <taxon>Nannocystales</taxon>
        <taxon>Nannocystaceae</taxon>
        <taxon>Enhygromyxa</taxon>
    </lineage>
</organism>